<proteinExistence type="predicted"/>
<evidence type="ECO:0000313" key="1">
    <source>
        <dbReference type="EMBL" id="KAI9558598.1"/>
    </source>
</evidence>
<reference evidence="1 2" key="1">
    <citation type="submission" date="2022-05" db="EMBL/GenBank/DDBJ databases">
        <title>A multi-omics perspective on studying reproductive biology in Daphnia sinensis.</title>
        <authorList>
            <person name="Jia J."/>
        </authorList>
    </citation>
    <scope>NUCLEOTIDE SEQUENCE [LARGE SCALE GENOMIC DNA]</scope>
    <source>
        <strain evidence="1 2">WSL</strain>
    </source>
</reference>
<dbReference type="EMBL" id="WJBH02000005">
    <property type="protein sequence ID" value="KAI9558598.1"/>
    <property type="molecule type" value="Genomic_DNA"/>
</dbReference>
<accession>A0AAD5PUL0</accession>
<gene>
    <name evidence="1" type="ORF">GHT06_015386</name>
</gene>
<evidence type="ECO:0000313" key="2">
    <source>
        <dbReference type="Proteomes" id="UP000820818"/>
    </source>
</evidence>
<dbReference type="Proteomes" id="UP000820818">
    <property type="component" value="Linkage Group LG5"/>
</dbReference>
<protein>
    <submittedName>
        <fullName evidence="1">Uncharacterized protein</fullName>
    </submittedName>
</protein>
<sequence length="128" mass="14557">MAFDLERLSMNTWSWGSMKYENKDITFTRNSKKEEAINVHDAVALIMLVVVMPGAYPADYPDLVVLNNEQSEGSRPIRVSRDDKYTATAPNKGYNKGRVGPVYTFVKTDPKANFKWGVRHRVGSQYAH</sequence>
<keyword evidence="2" id="KW-1185">Reference proteome</keyword>
<comment type="caution">
    <text evidence="1">The sequence shown here is derived from an EMBL/GenBank/DDBJ whole genome shotgun (WGS) entry which is preliminary data.</text>
</comment>
<dbReference type="AlphaFoldDB" id="A0AAD5PUL0"/>
<organism evidence="1 2">
    <name type="scientific">Daphnia sinensis</name>
    <dbReference type="NCBI Taxonomy" id="1820382"/>
    <lineage>
        <taxon>Eukaryota</taxon>
        <taxon>Metazoa</taxon>
        <taxon>Ecdysozoa</taxon>
        <taxon>Arthropoda</taxon>
        <taxon>Crustacea</taxon>
        <taxon>Branchiopoda</taxon>
        <taxon>Diplostraca</taxon>
        <taxon>Cladocera</taxon>
        <taxon>Anomopoda</taxon>
        <taxon>Daphniidae</taxon>
        <taxon>Daphnia</taxon>
        <taxon>Daphnia similis group</taxon>
    </lineage>
</organism>
<name>A0AAD5PUL0_9CRUS</name>